<protein>
    <submittedName>
        <fullName evidence="1">Uncharacterized protein</fullName>
    </submittedName>
</protein>
<evidence type="ECO:0000313" key="2">
    <source>
        <dbReference type="Proteomes" id="UP000620156"/>
    </source>
</evidence>
<sequence>MSSALAAASAMRGAALRERERGRNVRTIFSSTSLCDQGEKRDGVERRARADPGRARVIVPCSGAFAGTGSKCLGSRLSINMSRHYFKGVVR</sequence>
<dbReference type="Proteomes" id="UP000620156">
    <property type="component" value="Unassembled WGS sequence"/>
</dbReference>
<keyword evidence="2" id="KW-1185">Reference proteome</keyword>
<evidence type="ECO:0000313" key="1">
    <source>
        <dbReference type="EMBL" id="GGQ50234.1"/>
    </source>
</evidence>
<name>A0A918B9P8_9ACTN</name>
<gene>
    <name evidence="1" type="ORF">GCM10010145_18990</name>
</gene>
<proteinExistence type="predicted"/>
<reference evidence="1" key="2">
    <citation type="submission" date="2020-09" db="EMBL/GenBank/DDBJ databases">
        <authorList>
            <person name="Sun Q."/>
            <person name="Ohkuma M."/>
        </authorList>
    </citation>
    <scope>NUCLEOTIDE SEQUENCE</scope>
    <source>
        <strain evidence="1">JCM 3131</strain>
    </source>
</reference>
<dbReference type="AlphaFoldDB" id="A0A918B9P8"/>
<accession>A0A918B9P8</accession>
<reference evidence="1" key="1">
    <citation type="journal article" date="2014" name="Int. J. Syst. Evol. Microbiol.">
        <title>Complete genome sequence of Corynebacterium casei LMG S-19264T (=DSM 44701T), isolated from a smear-ripened cheese.</title>
        <authorList>
            <consortium name="US DOE Joint Genome Institute (JGI-PGF)"/>
            <person name="Walter F."/>
            <person name="Albersmeier A."/>
            <person name="Kalinowski J."/>
            <person name="Ruckert C."/>
        </authorList>
    </citation>
    <scope>NUCLEOTIDE SEQUENCE</scope>
    <source>
        <strain evidence="1">JCM 3131</strain>
    </source>
</reference>
<comment type="caution">
    <text evidence="1">The sequence shown here is derived from an EMBL/GenBank/DDBJ whole genome shotgun (WGS) entry which is preliminary data.</text>
</comment>
<organism evidence="1 2">
    <name type="scientific">Streptomyces ruber</name>
    <dbReference type="NCBI Taxonomy" id="83378"/>
    <lineage>
        <taxon>Bacteria</taxon>
        <taxon>Bacillati</taxon>
        <taxon>Actinomycetota</taxon>
        <taxon>Actinomycetes</taxon>
        <taxon>Kitasatosporales</taxon>
        <taxon>Streptomycetaceae</taxon>
        <taxon>Streptomyces</taxon>
    </lineage>
</organism>
<dbReference type="EMBL" id="BMQK01000003">
    <property type="protein sequence ID" value="GGQ50234.1"/>
    <property type="molecule type" value="Genomic_DNA"/>
</dbReference>